<dbReference type="RefSeq" id="WP_099518398.1">
    <property type="nucleotide sequence ID" value="NZ_CP016808.1"/>
</dbReference>
<evidence type="ECO:0000256" key="1">
    <source>
        <dbReference type="ARBA" id="ARBA00023015"/>
    </source>
</evidence>
<accession>A0A1B2DHM1</accession>
<dbReference type="AlphaFoldDB" id="A0A1B2DHM1"/>
<dbReference type="GO" id="GO:0000976">
    <property type="term" value="F:transcription cis-regulatory region binding"/>
    <property type="evidence" value="ECO:0007669"/>
    <property type="project" value="TreeGrafter"/>
</dbReference>
<dbReference type="InterPro" id="IPR009057">
    <property type="entry name" value="Homeodomain-like_sf"/>
</dbReference>
<dbReference type="SUPFAM" id="SSF48498">
    <property type="entry name" value="Tetracyclin repressor-like, C-terminal domain"/>
    <property type="match status" value="1"/>
</dbReference>
<dbReference type="GO" id="GO:0003700">
    <property type="term" value="F:DNA-binding transcription factor activity"/>
    <property type="evidence" value="ECO:0007669"/>
    <property type="project" value="TreeGrafter"/>
</dbReference>
<name>A0A1B2DHM1_9BACL</name>
<keyword evidence="1" id="KW-0805">Transcription regulation</keyword>
<dbReference type="PROSITE" id="PS50977">
    <property type="entry name" value="HTH_TETR_2"/>
    <property type="match status" value="1"/>
</dbReference>
<protein>
    <recommendedName>
        <fullName evidence="5">HTH tetR-type domain-containing protein</fullName>
    </recommendedName>
</protein>
<dbReference type="Gene3D" id="1.10.357.10">
    <property type="entry name" value="Tetracycline Repressor, domain 2"/>
    <property type="match status" value="1"/>
</dbReference>
<dbReference type="InterPro" id="IPR050109">
    <property type="entry name" value="HTH-type_TetR-like_transc_reg"/>
</dbReference>
<dbReference type="PANTHER" id="PTHR30055:SF234">
    <property type="entry name" value="HTH-TYPE TRANSCRIPTIONAL REGULATOR BETI"/>
    <property type="match status" value="1"/>
</dbReference>
<evidence type="ECO:0000256" key="2">
    <source>
        <dbReference type="ARBA" id="ARBA00023125"/>
    </source>
</evidence>
<evidence type="ECO:0000256" key="4">
    <source>
        <dbReference type="PROSITE-ProRule" id="PRU00335"/>
    </source>
</evidence>
<dbReference type="PANTHER" id="PTHR30055">
    <property type="entry name" value="HTH-TYPE TRANSCRIPTIONAL REGULATOR RUTR"/>
    <property type="match status" value="1"/>
</dbReference>
<evidence type="ECO:0000313" key="6">
    <source>
        <dbReference type="EMBL" id="ANY67186.1"/>
    </source>
</evidence>
<dbReference type="InterPro" id="IPR001647">
    <property type="entry name" value="HTH_TetR"/>
</dbReference>
<dbReference type="InterPro" id="IPR036271">
    <property type="entry name" value="Tet_transcr_reg_TetR-rel_C_sf"/>
</dbReference>
<sequence length="199" mass="22524">MSFETDEVGRDIIEKARQLFNEHGVEAVNMHQIAKKAGIGQGTLYRRFPNKGALCMSVLDSQFEQFKSNTMRDLTEKAAQPVVIRLSAFIQSLLFFALELREYIRPILSAICADEKHNQDWFLAEPYTFMHATVSGLLEEAAAAGQLRPQILPTIAASLLISSFSPELMAHFAEQGYSKEFISEQYRVTFIEPLFVEAR</sequence>
<proteinExistence type="predicted"/>
<dbReference type="SUPFAM" id="SSF46689">
    <property type="entry name" value="Homeodomain-like"/>
    <property type="match status" value="1"/>
</dbReference>
<gene>
    <name evidence="6" type="ORF">BBD42_12465</name>
</gene>
<dbReference type="EMBL" id="CP016808">
    <property type="protein sequence ID" value="ANY67186.1"/>
    <property type="molecule type" value="Genomic_DNA"/>
</dbReference>
<evidence type="ECO:0000259" key="5">
    <source>
        <dbReference type="PROSITE" id="PS50977"/>
    </source>
</evidence>
<reference evidence="6" key="1">
    <citation type="submission" date="2016-08" db="EMBL/GenBank/DDBJ databases">
        <title>Complete Genome Seqeunce of Paenibacillus sp. BIHB 4019 from tea rhizoplane.</title>
        <authorList>
            <person name="Thakur R."/>
            <person name="Swarnkar M.K."/>
            <person name="Gulati A."/>
        </authorList>
    </citation>
    <scope>NUCLEOTIDE SEQUENCE [LARGE SCALE GENOMIC DNA]</scope>
    <source>
        <strain evidence="6">BIHB4019</strain>
    </source>
</reference>
<keyword evidence="3" id="KW-0804">Transcription</keyword>
<feature type="domain" description="HTH tetR-type" evidence="5">
    <location>
        <begin position="6"/>
        <end position="66"/>
    </location>
</feature>
<dbReference type="PRINTS" id="PR00455">
    <property type="entry name" value="HTHTETR"/>
</dbReference>
<keyword evidence="2 4" id="KW-0238">DNA-binding</keyword>
<feature type="DNA-binding region" description="H-T-H motif" evidence="4">
    <location>
        <begin position="29"/>
        <end position="48"/>
    </location>
</feature>
<organism evidence="6">
    <name type="scientific">Paenibacillus sp. BIHB 4019</name>
    <dbReference type="NCBI Taxonomy" id="1870819"/>
    <lineage>
        <taxon>Bacteria</taxon>
        <taxon>Bacillati</taxon>
        <taxon>Bacillota</taxon>
        <taxon>Bacilli</taxon>
        <taxon>Bacillales</taxon>
        <taxon>Paenibacillaceae</taxon>
        <taxon>Paenibacillus</taxon>
    </lineage>
</organism>
<evidence type="ECO:0000256" key="3">
    <source>
        <dbReference type="ARBA" id="ARBA00023163"/>
    </source>
</evidence>
<dbReference type="Pfam" id="PF00440">
    <property type="entry name" value="TetR_N"/>
    <property type="match status" value="1"/>
</dbReference>